<organism evidence="1 2">
    <name type="scientific">Candidatus Nitrososphaera evergladensis SR1</name>
    <dbReference type="NCBI Taxonomy" id="1459636"/>
    <lineage>
        <taxon>Archaea</taxon>
        <taxon>Nitrososphaerota</taxon>
        <taxon>Nitrososphaeria</taxon>
        <taxon>Nitrososphaerales</taxon>
        <taxon>Nitrososphaeraceae</taxon>
        <taxon>Nitrososphaera</taxon>
    </lineage>
</organism>
<dbReference type="KEGG" id="nev:NTE_00876"/>
<dbReference type="Gene3D" id="1.10.10.10">
    <property type="entry name" value="Winged helix-like DNA-binding domain superfamily/Winged helix DNA-binding domain"/>
    <property type="match status" value="1"/>
</dbReference>
<dbReference type="HOGENOM" id="CLU_2313654_0_0_2"/>
<proteinExistence type="predicted"/>
<reference evidence="1 2" key="1">
    <citation type="journal article" date="2014" name="PLoS ONE">
        <title>Genome Sequence of Candidatus Nitrososphaera evergladensis from Group I.1b Enriched from Everglades Soil Reveals Novel Genomic Features of the Ammonia-Oxidizing Archaea.</title>
        <authorList>
            <person name="Zhalnina K.V."/>
            <person name="Dias R."/>
            <person name="Leonard M.T."/>
            <person name="Dorr de Quadros P."/>
            <person name="Camargo F.A."/>
            <person name="Drew J.C."/>
            <person name="Farmerie W.G."/>
            <person name="Daroub S.H."/>
            <person name="Triplett E.W."/>
        </authorList>
    </citation>
    <scope>NUCLEOTIDE SEQUENCE [LARGE SCALE GENOMIC DNA]</scope>
    <source>
        <strain evidence="1 2">SR1</strain>
    </source>
</reference>
<dbReference type="STRING" id="1459636.NTE_00876"/>
<dbReference type="InterPro" id="IPR036390">
    <property type="entry name" value="WH_DNA-bd_sf"/>
</dbReference>
<dbReference type="AlphaFoldDB" id="A0A075MQ13"/>
<gene>
    <name evidence="1" type="ORF">NTE_00876</name>
</gene>
<name>A0A075MQ13_9ARCH</name>
<protein>
    <submittedName>
        <fullName evidence="1">Putative transcriptional regulator</fullName>
    </submittedName>
</protein>
<dbReference type="EMBL" id="CP007174">
    <property type="protein sequence ID" value="AIF82952.1"/>
    <property type="molecule type" value="Genomic_DNA"/>
</dbReference>
<evidence type="ECO:0000313" key="2">
    <source>
        <dbReference type="Proteomes" id="UP000028194"/>
    </source>
</evidence>
<dbReference type="InterPro" id="IPR036388">
    <property type="entry name" value="WH-like_DNA-bd_sf"/>
</dbReference>
<dbReference type="Proteomes" id="UP000028194">
    <property type="component" value="Chromosome"/>
</dbReference>
<sequence length="87" mass="9820">MSKKGFYEILKYIDSRGPLHYNDILRHAQGTKVVDSRGQVNIIVNGLTSLGLLDRAVSLDKPVRTSYSISKKGKLVLEFLMRLEKEA</sequence>
<dbReference type="SUPFAM" id="SSF46785">
    <property type="entry name" value="Winged helix' DNA-binding domain"/>
    <property type="match status" value="1"/>
</dbReference>
<evidence type="ECO:0000313" key="1">
    <source>
        <dbReference type="EMBL" id="AIF82952.1"/>
    </source>
</evidence>
<accession>A0A075MQ13</accession>
<keyword evidence="2" id="KW-1185">Reference proteome</keyword>